<dbReference type="InterPro" id="IPR030489">
    <property type="entry name" value="TR_Rrf2-type_CS"/>
</dbReference>
<evidence type="ECO:0000313" key="3">
    <source>
        <dbReference type="Proteomes" id="UP000824049"/>
    </source>
</evidence>
<reference evidence="2" key="1">
    <citation type="journal article" date="2021" name="PeerJ">
        <title>Extensive microbial diversity within the chicken gut microbiome revealed by metagenomics and culture.</title>
        <authorList>
            <person name="Gilroy R."/>
            <person name="Ravi A."/>
            <person name="Getino M."/>
            <person name="Pursley I."/>
            <person name="Horton D.L."/>
            <person name="Alikhan N.F."/>
            <person name="Baker D."/>
            <person name="Gharbi K."/>
            <person name="Hall N."/>
            <person name="Watson M."/>
            <person name="Adriaenssens E.M."/>
            <person name="Foster-Nyarko E."/>
            <person name="Jarju S."/>
            <person name="Secka A."/>
            <person name="Antonio M."/>
            <person name="Oren A."/>
            <person name="Chaudhuri R.R."/>
            <person name="La Ragione R."/>
            <person name="Hildebrand F."/>
            <person name="Pallen M.J."/>
        </authorList>
    </citation>
    <scope>NUCLEOTIDE SEQUENCE</scope>
    <source>
        <strain evidence="2">CHK179-28034</strain>
    </source>
</reference>
<dbReference type="PANTHER" id="PTHR33221">
    <property type="entry name" value="WINGED HELIX-TURN-HELIX TRANSCRIPTIONAL REGULATOR, RRF2 FAMILY"/>
    <property type="match status" value="1"/>
</dbReference>
<reference evidence="2" key="2">
    <citation type="submission" date="2021-04" db="EMBL/GenBank/DDBJ databases">
        <authorList>
            <person name="Gilroy R."/>
        </authorList>
    </citation>
    <scope>NUCLEOTIDE SEQUENCE</scope>
    <source>
        <strain evidence="2">CHK179-28034</strain>
    </source>
</reference>
<dbReference type="NCBIfam" id="TIGR00738">
    <property type="entry name" value="rrf2_super"/>
    <property type="match status" value="1"/>
</dbReference>
<dbReference type="SUPFAM" id="SSF46785">
    <property type="entry name" value="Winged helix' DNA-binding domain"/>
    <property type="match status" value="1"/>
</dbReference>
<dbReference type="PANTHER" id="PTHR33221:SF5">
    <property type="entry name" value="HTH-TYPE TRANSCRIPTIONAL REGULATOR ISCR"/>
    <property type="match status" value="1"/>
</dbReference>
<name>A0A9D2J626_9FIRM</name>
<dbReference type="Pfam" id="PF02082">
    <property type="entry name" value="Rrf2"/>
    <property type="match status" value="1"/>
</dbReference>
<comment type="caution">
    <text evidence="2">The sequence shown here is derived from an EMBL/GenBank/DDBJ whole genome shotgun (WGS) entry which is preliminary data.</text>
</comment>
<dbReference type="GO" id="GO:0003700">
    <property type="term" value="F:DNA-binding transcription factor activity"/>
    <property type="evidence" value="ECO:0007669"/>
    <property type="project" value="TreeGrafter"/>
</dbReference>
<dbReference type="InterPro" id="IPR036388">
    <property type="entry name" value="WH-like_DNA-bd_sf"/>
</dbReference>
<dbReference type="Proteomes" id="UP000824049">
    <property type="component" value="Unassembled WGS sequence"/>
</dbReference>
<dbReference type="PROSITE" id="PS51197">
    <property type="entry name" value="HTH_RRF2_2"/>
    <property type="match status" value="1"/>
</dbReference>
<proteinExistence type="predicted"/>
<keyword evidence="1" id="KW-0238">DNA-binding</keyword>
<gene>
    <name evidence="2" type="ORF">H9968_00470</name>
</gene>
<protein>
    <submittedName>
        <fullName evidence="2">Rrf2 family transcriptional regulator</fullName>
    </submittedName>
</protein>
<dbReference type="GO" id="GO:0003677">
    <property type="term" value="F:DNA binding"/>
    <property type="evidence" value="ECO:0007669"/>
    <property type="project" value="UniProtKB-KW"/>
</dbReference>
<evidence type="ECO:0000313" key="2">
    <source>
        <dbReference type="EMBL" id="HIZ38390.1"/>
    </source>
</evidence>
<accession>A0A9D2J626</accession>
<dbReference type="InterPro" id="IPR000944">
    <property type="entry name" value="Tscrpt_reg_Rrf2"/>
</dbReference>
<dbReference type="Gene3D" id="1.10.10.10">
    <property type="entry name" value="Winged helix-like DNA-binding domain superfamily/Winged helix DNA-binding domain"/>
    <property type="match status" value="1"/>
</dbReference>
<organism evidence="2 3">
    <name type="scientific">Candidatus Anaerobutyricum stercoris</name>
    <dbReference type="NCBI Taxonomy" id="2838457"/>
    <lineage>
        <taxon>Bacteria</taxon>
        <taxon>Bacillati</taxon>
        <taxon>Bacillota</taxon>
        <taxon>Clostridia</taxon>
        <taxon>Lachnospirales</taxon>
        <taxon>Lachnospiraceae</taxon>
        <taxon>Anaerobutyricum</taxon>
    </lineage>
</organism>
<sequence length="146" mass="16381">MKISTKGRYALRLMLDIALHEKEGRPVRIKDIASRQDLSCKYLEQIISALHKAGYVRSIRGPQGGYLLTRTPSQYTAGMILRLTEGSLAPVSCLEGEENTCSRLNECATVILWQKLNDAISGVVDTVTLQDLMEWHCDRCGNHYVI</sequence>
<evidence type="ECO:0000256" key="1">
    <source>
        <dbReference type="ARBA" id="ARBA00023125"/>
    </source>
</evidence>
<dbReference type="InterPro" id="IPR036390">
    <property type="entry name" value="WH_DNA-bd_sf"/>
</dbReference>
<dbReference type="GO" id="GO:0005829">
    <property type="term" value="C:cytosol"/>
    <property type="evidence" value="ECO:0007669"/>
    <property type="project" value="TreeGrafter"/>
</dbReference>
<dbReference type="PROSITE" id="PS01332">
    <property type="entry name" value="HTH_RRF2_1"/>
    <property type="match status" value="1"/>
</dbReference>
<dbReference type="EMBL" id="DXBR01000007">
    <property type="protein sequence ID" value="HIZ38390.1"/>
    <property type="molecule type" value="Genomic_DNA"/>
</dbReference>
<dbReference type="AlphaFoldDB" id="A0A9D2J626"/>